<dbReference type="KEGG" id="vg:26648401"/>
<dbReference type="Proteomes" id="UP000203117">
    <property type="component" value="Segment"/>
</dbReference>
<dbReference type="OrthoDB" id="6416at10239"/>
<name>A0A0K2FIE0_9CAUD</name>
<dbReference type="GeneID" id="26648401"/>
<proteinExistence type="predicted"/>
<accession>A0A0K2FIE0</accession>
<gene>
    <name evidence="1" type="ORF">ADP65_00071</name>
</gene>
<dbReference type="RefSeq" id="YP_009208723.1">
    <property type="nucleotide sequence ID" value="NC_028908.2"/>
</dbReference>
<dbReference type="EMBL" id="KT321317">
    <property type="protein sequence ID" value="ALA45540.1"/>
    <property type="molecule type" value="Genomic_DNA"/>
</dbReference>
<reference evidence="1" key="1">
    <citation type="submission" date="2016-02" db="EMBL/GenBank/DDBJ databases">
        <authorList>
            <person name="Zhao X."/>
        </authorList>
    </citation>
    <scope>NUCLEOTIDE SEQUENCE</scope>
</reference>
<evidence type="ECO:0000313" key="2">
    <source>
        <dbReference type="Proteomes" id="UP000203117"/>
    </source>
</evidence>
<keyword evidence="2" id="KW-1185">Reference proteome</keyword>
<protein>
    <submittedName>
        <fullName evidence="1">Uncharacterized protein</fullName>
    </submittedName>
</protein>
<sequence length="234" mass="26154">MIHIEELFCRLANGVLQNTSLVEDGELDEDKKSLVMIATNEALVRLHSRFILKEGTVIVEMQEGRTNYPLLKKYAVASYDPASGICPYIMDLAGEPFGEDVIKVLTVFDNFGCERAINDRDDCWSVFTPRPYVVQNPRPRHREALSILYQQGHPKVTCDDSGDGIIDIPETLDSALDSYIAYRCFAGINTQEAKATAADMLGHYESVCAEVIAQDLLSTSKSSTNKRFKNHGWV</sequence>
<evidence type="ECO:0000313" key="1">
    <source>
        <dbReference type="EMBL" id="ALA45540.1"/>
    </source>
</evidence>
<organism evidence="1 2">
    <name type="scientific">Achromobacter phage phiAxp-3</name>
    <dbReference type="NCBI Taxonomy" id="1664247"/>
    <lineage>
        <taxon>Viruses</taxon>
        <taxon>Duplodnaviria</taxon>
        <taxon>Heunggongvirae</taxon>
        <taxon>Uroviricota</taxon>
        <taxon>Caudoviricetes</taxon>
        <taxon>Schitoviridae</taxon>
        <taxon>Rothmandenesvirinae</taxon>
        <taxon>Dongdastvirus</taxon>
        <taxon>Dongdastvirus Axp3</taxon>
    </lineage>
</organism>